<dbReference type="EMBL" id="BGZK01000653">
    <property type="protein sequence ID" value="GBP54711.1"/>
    <property type="molecule type" value="Genomic_DNA"/>
</dbReference>
<evidence type="ECO:0000313" key="1">
    <source>
        <dbReference type="EMBL" id="GBP54711.1"/>
    </source>
</evidence>
<dbReference type="AlphaFoldDB" id="A0A4C1WTT8"/>
<evidence type="ECO:0000313" key="2">
    <source>
        <dbReference type="Proteomes" id="UP000299102"/>
    </source>
</evidence>
<dbReference type="STRING" id="151549.A0A4C1WTT8"/>
<sequence>MRTNKPKQASAFAKLRLLTWKNFLQQWRHRGQTSAEVGLPVLTMSLILILRWQISPEYRDTFLYPPVSASTLNHSTSILLTAFACSKTCTRSASIVFQLLVLGDVIIQRQPPDLSGGKPGHLTRAAVLEGVKIII</sequence>
<organism evidence="1 2">
    <name type="scientific">Eumeta variegata</name>
    <name type="common">Bagworm moth</name>
    <name type="synonym">Eumeta japonica</name>
    <dbReference type="NCBI Taxonomy" id="151549"/>
    <lineage>
        <taxon>Eukaryota</taxon>
        <taxon>Metazoa</taxon>
        <taxon>Ecdysozoa</taxon>
        <taxon>Arthropoda</taxon>
        <taxon>Hexapoda</taxon>
        <taxon>Insecta</taxon>
        <taxon>Pterygota</taxon>
        <taxon>Neoptera</taxon>
        <taxon>Endopterygota</taxon>
        <taxon>Lepidoptera</taxon>
        <taxon>Glossata</taxon>
        <taxon>Ditrysia</taxon>
        <taxon>Tineoidea</taxon>
        <taxon>Psychidae</taxon>
        <taxon>Oiketicinae</taxon>
        <taxon>Eumeta</taxon>
    </lineage>
</organism>
<reference evidence="1 2" key="1">
    <citation type="journal article" date="2019" name="Commun. Biol.">
        <title>The bagworm genome reveals a unique fibroin gene that provides high tensile strength.</title>
        <authorList>
            <person name="Kono N."/>
            <person name="Nakamura H."/>
            <person name="Ohtoshi R."/>
            <person name="Tomita M."/>
            <person name="Numata K."/>
            <person name="Arakawa K."/>
        </authorList>
    </citation>
    <scope>NUCLEOTIDE SEQUENCE [LARGE SCALE GENOMIC DNA]</scope>
</reference>
<accession>A0A4C1WTT8</accession>
<keyword evidence="2" id="KW-1185">Reference proteome</keyword>
<dbReference type="Proteomes" id="UP000299102">
    <property type="component" value="Unassembled WGS sequence"/>
</dbReference>
<protein>
    <submittedName>
        <fullName evidence="1">Uncharacterized protein</fullName>
    </submittedName>
</protein>
<gene>
    <name evidence="1" type="ORF">EVAR_42911_1</name>
</gene>
<proteinExistence type="predicted"/>
<name>A0A4C1WTT8_EUMVA</name>
<comment type="caution">
    <text evidence="1">The sequence shown here is derived from an EMBL/GenBank/DDBJ whole genome shotgun (WGS) entry which is preliminary data.</text>
</comment>
<dbReference type="OrthoDB" id="6512918at2759"/>